<dbReference type="GO" id="GO:0008270">
    <property type="term" value="F:zinc ion binding"/>
    <property type="evidence" value="ECO:0007669"/>
    <property type="project" value="InterPro"/>
</dbReference>
<feature type="compositionally biased region" description="Polar residues" evidence="6">
    <location>
        <begin position="310"/>
        <end position="322"/>
    </location>
</feature>
<evidence type="ECO:0000256" key="1">
    <source>
        <dbReference type="ARBA" id="ARBA00010718"/>
    </source>
</evidence>
<dbReference type="EMBL" id="KV784363">
    <property type="protein sequence ID" value="OEU12969.1"/>
    <property type="molecule type" value="Genomic_DNA"/>
</dbReference>
<feature type="signal peptide" evidence="7">
    <location>
        <begin position="1"/>
        <end position="23"/>
    </location>
</feature>
<comment type="similarity">
    <text evidence="1">Belongs to the alpha-carbonic anhydrase family.</text>
</comment>
<accession>A0A1E7F499</accession>
<dbReference type="Proteomes" id="UP000095751">
    <property type="component" value="Unassembled WGS sequence"/>
</dbReference>
<dbReference type="SUPFAM" id="SSF51069">
    <property type="entry name" value="Carbonic anhydrase"/>
    <property type="match status" value="1"/>
</dbReference>
<evidence type="ECO:0000256" key="6">
    <source>
        <dbReference type="SAM" id="MobiDB-lite"/>
    </source>
</evidence>
<keyword evidence="5" id="KW-0456">Lyase</keyword>
<dbReference type="GO" id="GO:0004089">
    <property type="term" value="F:carbonate dehydratase activity"/>
    <property type="evidence" value="ECO:0007669"/>
    <property type="project" value="UniProtKB-EC"/>
</dbReference>
<protein>
    <recommendedName>
        <fullName evidence="2">carbonic anhydrase</fullName>
        <ecNumber evidence="2">4.2.1.1</ecNumber>
    </recommendedName>
</protein>
<keyword evidence="9" id="KW-1185">Reference proteome</keyword>
<reference evidence="8 9" key="1">
    <citation type="submission" date="2016-09" db="EMBL/GenBank/DDBJ databases">
        <title>Extensive genetic diversity and differential bi-allelic expression allows diatom success in the polar Southern Ocean.</title>
        <authorList>
            <consortium name="DOE Joint Genome Institute"/>
            <person name="Mock T."/>
            <person name="Otillar R.P."/>
            <person name="Strauss J."/>
            <person name="Dupont C."/>
            <person name="Frickenhaus S."/>
            <person name="Maumus F."/>
            <person name="Mcmullan M."/>
            <person name="Sanges R."/>
            <person name="Schmutz J."/>
            <person name="Toseland A."/>
            <person name="Valas R."/>
            <person name="Veluchamy A."/>
            <person name="Ward B.J."/>
            <person name="Allen A."/>
            <person name="Barry K."/>
            <person name="Falciatore A."/>
            <person name="Ferrante M."/>
            <person name="Fortunato A.E."/>
            <person name="Gloeckner G."/>
            <person name="Gruber A."/>
            <person name="Hipkin R."/>
            <person name="Janech M."/>
            <person name="Kroth P."/>
            <person name="Leese F."/>
            <person name="Lindquist E."/>
            <person name="Lyon B.R."/>
            <person name="Martin J."/>
            <person name="Mayer C."/>
            <person name="Parker M."/>
            <person name="Quesneville H."/>
            <person name="Raymond J."/>
            <person name="Uhlig C."/>
            <person name="Valentin K.U."/>
            <person name="Worden A.Z."/>
            <person name="Armbrust E.V."/>
            <person name="Bowler C."/>
            <person name="Green B."/>
            <person name="Moulton V."/>
            <person name="Van Oosterhout C."/>
            <person name="Grigoriev I."/>
        </authorList>
    </citation>
    <scope>NUCLEOTIDE SEQUENCE [LARGE SCALE GENOMIC DNA]</scope>
    <source>
        <strain evidence="8 9">CCMP1102</strain>
    </source>
</reference>
<name>A0A1E7F499_9STRA</name>
<dbReference type="KEGG" id="fcy:FRACYDRAFT_243258"/>
<evidence type="ECO:0000256" key="7">
    <source>
        <dbReference type="SAM" id="SignalP"/>
    </source>
</evidence>
<keyword evidence="4" id="KW-0862">Zinc</keyword>
<evidence type="ECO:0000256" key="5">
    <source>
        <dbReference type="ARBA" id="ARBA00023239"/>
    </source>
</evidence>
<keyword evidence="3" id="KW-0479">Metal-binding</keyword>
<dbReference type="PANTHER" id="PTHR18952">
    <property type="entry name" value="CARBONIC ANHYDRASE"/>
    <property type="match status" value="1"/>
</dbReference>
<gene>
    <name evidence="8" type="primary">ACA4</name>
    <name evidence="8" type="ORF">FRACYDRAFT_243258</name>
</gene>
<evidence type="ECO:0000256" key="2">
    <source>
        <dbReference type="ARBA" id="ARBA00012925"/>
    </source>
</evidence>
<evidence type="ECO:0000313" key="8">
    <source>
        <dbReference type="EMBL" id="OEU12969.1"/>
    </source>
</evidence>
<evidence type="ECO:0000256" key="4">
    <source>
        <dbReference type="ARBA" id="ARBA00022833"/>
    </source>
</evidence>
<feature type="chain" id="PRO_5009192680" description="carbonic anhydrase" evidence="7">
    <location>
        <begin position="24"/>
        <end position="566"/>
    </location>
</feature>
<dbReference type="OrthoDB" id="39947at2759"/>
<keyword evidence="7" id="KW-0732">Signal</keyword>
<dbReference type="Gene3D" id="3.10.200.10">
    <property type="entry name" value="Alpha carbonic anhydrase"/>
    <property type="match status" value="2"/>
</dbReference>
<dbReference type="EC" id="4.2.1.1" evidence="2"/>
<sequence>MICSIYNEIIILTLLLHFISVGAQNYYLDRFNYDITVQRSDGFTDYQPEDWEQIQCDEKSSLESCLAYTDKWETGRDWAIKTNYCQWCPEGGDPSLCNGNRHHQSPINLERVVGYEPDTHYLTNECIDIHWMKYEDSVCSLEQLIDADAFSIERHSLRISQPVAIYDNINQDIDGVPDGVRLQCREKGIGSRFGRIDFSKGFSQWWYLSHTDVKTPSEHTQDGKRYDAEIQLHHFYSVTAEEAGTNNEVATVSIFAQAYNDAVPYPFLDKVICQWRRKEYNVRKECGLDPVESTYPGCFPLKRSKRNLRNEQQQRSISSPTNSKKDIDFLTAQDVILYNDQHRNNPNHTNVKIHMDEGNWAPAEEKDWDTWIKEQSNEMTEKEDIYHRMRNEYHGGNHTEELHREFRKLYQYEELEWFNYWPMLGVRTEYYFRYSGSQTIPPCYGNFIDMSRVGTNHWRVMKDPIRIHSRQLLELQRLSAERIAPIGSTVNACQSDTAAKVTRDPMDPGKIVDVNNARPLMSWAKPHFKTFCECKDWESKWPEDRNWCAIEDINERFYDKPYNYGW</sequence>
<dbReference type="PANTHER" id="PTHR18952:SF265">
    <property type="entry name" value="CARBONIC ANHYDRASE"/>
    <property type="match status" value="1"/>
</dbReference>
<dbReference type="AlphaFoldDB" id="A0A1E7F499"/>
<dbReference type="InParanoid" id="A0A1E7F499"/>
<organism evidence="8 9">
    <name type="scientific">Fragilariopsis cylindrus CCMP1102</name>
    <dbReference type="NCBI Taxonomy" id="635003"/>
    <lineage>
        <taxon>Eukaryota</taxon>
        <taxon>Sar</taxon>
        <taxon>Stramenopiles</taxon>
        <taxon>Ochrophyta</taxon>
        <taxon>Bacillariophyta</taxon>
        <taxon>Bacillariophyceae</taxon>
        <taxon>Bacillariophycidae</taxon>
        <taxon>Bacillariales</taxon>
        <taxon>Bacillariaceae</taxon>
        <taxon>Fragilariopsis</taxon>
    </lineage>
</organism>
<evidence type="ECO:0000313" key="9">
    <source>
        <dbReference type="Proteomes" id="UP000095751"/>
    </source>
</evidence>
<dbReference type="InterPro" id="IPR023561">
    <property type="entry name" value="Carbonic_anhydrase_a-class"/>
</dbReference>
<dbReference type="InterPro" id="IPR036398">
    <property type="entry name" value="CA_dom_sf"/>
</dbReference>
<proteinExistence type="inferred from homology"/>
<evidence type="ECO:0000256" key="3">
    <source>
        <dbReference type="ARBA" id="ARBA00022723"/>
    </source>
</evidence>
<feature type="region of interest" description="Disordered" evidence="6">
    <location>
        <begin position="303"/>
        <end position="324"/>
    </location>
</feature>